<feature type="compositionally biased region" description="Polar residues" evidence="2">
    <location>
        <begin position="1"/>
        <end position="11"/>
    </location>
</feature>
<dbReference type="AlphaFoldDB" id="A0A8H3FU86"/>
<name>A0A8H3FU86_9LECA</name>
<feature type="transmembrane region" description="Helical" evidence="3">
    <location>
        <begin position="389"/>
        <end position="410"/>
    </location>
</feature>
<comment type="caution">
    <text evidence="4">The sequence shown here is derived from an EMBL/GenBank/DDBJ whole genome shotgun (WGS) entry which is preliminary data.</text>
</comment>
<keyword evidence="3" id="KW-0472">Membrane</keyword>
<dbReference type="Proteomes" id="UP000664521">
    <property type="component" value="Unassembled WGS sequence"/>
</dbReference>
<keyword evidence="1" id="KW-0175">Coiled coil</keyword>
<evidence type="ECO:0000256" key="1">
    <source>
        <dbReference type="SAM" id="Coils"/>
    </source>
</evidence>
<dbReference type="OrthoDB" id="10603499at2759"/>
<dbReference type="EMBL" id="CAJPDS010000044">
    <property type="protein sequence ID" value="CAF9927441.1"/>
    <property type="molecule type" value="Genomic_DNA"/>
</dbReference>
<feature type="region of interest" description="Disordered" evidence="2">
    <location>
        <begin position="1"/>
        <end position="23"/>
    </location>
</feature>
<keyword evidence="5" id="KW-1185">Reference proteome</keyword>
<sequence>MAISASSSTASPDIRSSRPSSRTSLRFMQDSLQKICPSHASSSSQVQDLQKALEDTKRLNAKHQEQIETLTLERDAAESALHAQKRISSCLEEDFSRCETSLVQTSALLHTAHSLNESQRMVLRAKDKELEAKDQEIENLQLESSNQTSEIDSLTNEKLDLEDWISEIKTRVKEANTSYSNLETKVQTQNSIILQLKAENALLEHRHESDIMNHEMNKKALVRSNVDLKRSCEDLQAKLHAEQEKTKATQPTIDWKAECLKVHKRKSTEIKDLESGKEQLQVENKEQYMELRTLRTEIEQLQVQNQEQYMELRTLKNAELNVVSKHELVNSAASAAIAPTAEDELPTSETSNITSSIVTLCDAPPAKVTSEPSAVITSLQPTKTWESRAFSDLAGVVVFLGCLVSALLILGRG</sequence>
<evidence type="ECO:0000313" key="5">
    <source>
        <dbReference type="Proteomes" id="UP000664521"/>
    </source>
</evidence>
<organism evidence="4 5">
    <name type="scientific">Heterodermia speciosa</name>
    <dbReference type="NCBI Taxonomy" id="116794"/>
    <lineage>
        <taxon>Eukaryota</taxon>
        <taxon>Fungi</taxon>
        <taxon>Dikarya</taxon>
        <taxon>Ascomycota</taxon>
        <taxon>Pezizomycotina</taxon>
        <taxon>Lecanoromycetes</taxon>
        <taxon>OSLEUM clade</taxon>
        <taxon>Lecanoromycetidae</taxon>
        <taxon>Caliciales</taxon>
        <taxon>Physciaceae</taxon>
        <taxon>Heterodermia</taxon>
    </lineage>
</organism>
<keyword evidence="3" id="KW-0812">Transmembrane</keyword>
<evidence type="ECO:0000313" key="4">
    <source>
        <dbReference type="EMBL" id="CAF9927441.1"/>
    </source>
</evidence>
<feature type="coiled-coil region" evidence="1">
    <location>
        <begin position="123"/>
        <end position="185"/>
    </location>
</feature>
<gene>
    <name evidence="4" type="ORF">HETSPECPRED_006587</name>
</gene>
<evidence type="ECO:0000256" key="2">
    <source>
        <dbReference type="SAM" id="MobiDB-lite"/>
    </source>
</evidence>
<feature type="coiled-coil region" evidence="1">
    <location>
        <begin position="46"/>
        <end position="80"/>
    </location>
</feature>
<proteinExistence type="predicted"/>
<evidence type="ECO:0000256" key="3">
    <source>
        <dbReference type="SAM" id="Phobius"/>
    </source>
</evidence>
<accession>A0A8H3FU86</accession>
<protein>
    <submittedName>
        <fullName evidence="4">Uncharacterized protein</fullName>
    </submittedName>
</protein>
<feature type="coiled-coil region" evidence="1">
    <location>
        <begin position="218"/>
        <end position="318"/>
    </location>
</feature>
<keyword evidence="3" id="KW-1133">Transmembrane helix</keyword>
<reference evidence="4" key="1">
    <citation type="submission" date="2021-03" db="EMBL/GenBank/DDBJ databases">
        <authorList>
            <person name="Tagirdzhanova G."/>
        </authorList>
    </citation>
    <scope>NUCLEOTIDE SEQUENCE</scope>
</reference>